<evidence type="ECO:0000256" key="2">
    <source>
        <dbReference type="ARBA" id="ARBA00022833"/>
    </source>
</evidence>
<gene>
    <name evidence="6" type="ORF">J437_LFUL009608</name>
</gene>
<reference evidence="6" key="2">
    <citation type="submission" date="2017-10" db="EMBL/GenBank/DDBJ databases">
        <title>Ladona fulva Genome sequencing and assembly.</title>
        <authorList>
            <person name="Murali S."/>
            <person name="Richards S."/>
            <person name="Bandaranaike D."/>
            <person name="Bellair M."/>
            <person name="Blankenburg K."/>
            <person name="Chao H."/>
            <person name="Dinh H."/>
            <person name="Doddapaneni H."/>
            <person name="Dugan-Rocha S."/>
            <person name="Elkadiri S."/>
            <person name="Gnanaolivu R."/>
            <person name="Hernandez B."/>
            <person name="Skinner E."/>
            <person name="Javaid M."/>
            <person name="Lee S."/>
            <person name="Li M."/>
            <person name="Ming W."/>
            <person name="Munidasa M."/>
            <person name="Muniz J."/>
            <person name="Nguyen L."/>
            <person name="Hughes D."/>
            <person name="Osuji N."/>
            <person name="Pu L.-L."/>
            <person name="Puazo M."/>
            <person name="Qu C."/>
            <person name="Quiroz J."/>
            <person name="Raj R."/>
            <person name="Weissenberger G."/>
            <person name="Xin Y."/>
            <person name="Zou X."/>
            <person name="Han Y."/>
            <person name="Worley K."/>
            <person name="Muzny D."/>
            <person name="Gibbs R."/>
        </authorList>
    </citation>
    <scope>NUCLEOTIDE SEQUENCE</scope>
    <source>
        <strain evidence="6">Sampled in the wild</strain>
    </source>
</reference>
<evidence type="ECO:0000256" key="1">
    <source>
        <dbReference type="ARBA" id="ARBA00022771"/>
    </source>
</evidence>
<dbReference type="EMBL" id="KZ308136">
    <property type="protein sequence ID" value="KAG8222505.1"/>
    <property type="molecule type" value="Genomic_DNA"/>
</dbReference>
<dbReference type="Gene3D" id="3.30.40.10">
    <property type="entry name" value="Zinc/RING finger domain, C3HC4 (zinc finger)"/>
    <property type="match status" value="1"/>
</dbReference>
<evidence type="ECO:0000256" key="4">
    <source>
        <dbReference type="SAM" id="Phobius"/>
    </source>
</evidence>
<dbReference type="Proteomes" id="UP000792457">
    <property type="component" value="Unassembled WGS sequence"/>
</dbReference>
<feature type="transmembrane region" description="Helical" evidence="4">
    <location>
        <begin position="60"/>
        <end position="76"/>
    </location>
</feature>
<dbReference type="GO" id="GO:0008270">
    <property type="term" value="F:zinc ion binding"/>
    <property type="evidence" value="ECO:0007669"/>
    <property type="project" value="UniProtKB-KW"/>
</dbReference>
<feature type="transmembrane region" description="Helical" evidence="4">
    <location>
        <begin position="195"/>
        <end position="220"/>
    </location>
</feature>
<dbReference type="SUPFAM" id="SSF57850">
    <property type="entry name" value="RING/U-box"/>
    <property type="match status" value="1"/>
</dbReference>
<evidence type="ECO:0000256" key="3">
    <source>
        <dbReference type="PROSITE-ProRule" id="PRU00175"/>
    </source>
</evidence>
<keyword evidence="2" id="KW-0862">Zinc</keyword>
<comment type="caution">
    <text evidence="6">The sequence shown here is derived from an EMBL/GenBank/DDBJ whole genome shotgun (WGS) entry which is preliminary data.</text>
</comment>
<dbReference type="Pfam" id="PF13639">
    <property type="entry name" value="zf-RING_2"/>
    <property type="match status" value="1"/>
</dbReference>
<keyword evidence="7" id="KW-1185">Reference proteome</keyword>
<name>A0A8K0JTQ7_LADFU</name>
<accession>A0A8K0JTQ7</accession>
<protein>
    <recommendedName>
        <fullName evidence="5">RING-type domain-containing protein</fullName>
    </recommendedName>
</protein>
<dbReference type="InterPro" id="IPR013083">
    <property type="entry name" value="Znf_RING/FYVE/PHD"/>
</dbReference>
<proteinExistence type="predicted"/>
<dbReference type="OrthoDB" id="4752984at2759"/>
<feature type="transmembrane region" description="Helical" evidence="4">
    <location>
        <begin position="96"/>
        <end position="121"/>
    </location>
</feature>
<dbReference type="InterPro" id="IPR001841">
    <property type="entry name" value="Znf_RING"/>
</dbReference>
<keyword evidence="4" id="KW-0812">Transmembrane</keyword>
<keyword evidence="1 3" id="KW-0863">Zinc-finger</keyword>
<feature type="transmembrane region" description="Helical" evidence="4">
    <location>
        <begin position="226"/>
        <end position="243"/>
    </location>
</feature>
<dbReference type="AlphaFoldDB" id="A0A8K0JTQ7"/>
<reference evidence="6" key="1">
    <citation type="submission" date="2013-04" db="EMBL/GenBank/DDBJ databases">
        <authorList>
            <person name="Qu J."/>
            <person name="Murali S.C."/>
            <person name="Bandaranaike D."/>
            <person name="Bellair M."/>
            <person name="Blankenburg K."/>
            <person name="Chao H."/>
            <person name="Dinh H."/>
            <person name="Doddapaneni H."/>
            <person name="Downs B."/>
            <person name="Dugan-Rocha S."/>
            <person name="Elkadiri S."/>
            <person name="Gnanaolivu R.D."/>
            <person name="Hernandez B."/>
            <person name="Javaid M."/>
            <person name="Jayaseelan J.C."/>
            <person name="Lee S."/>
            <person name="Li M."/>
            <person name="Ming W."/>
            <person name="Munidasa M."/>
            <person name="Muniz J."/>
            <person name="Nguyen L."/>
            <person name="Ongeri F."/>
            <person name="Osuji N."/>
            <person name="Pu L.-L."/>
            <person name="Puazo M."/>
            <person name="Qu C."/>
            <person name="Quiroz J."/>
            <person name="Raj R."/>
            <person name="Weissenberger G."/>
            <person name="Xin Y."/>
            <person name="Zou X."/>
            <person name="Han Y."/>
            <person name="Richards S."/>
            <person name="Worley K."/>
            <person name="Muzny D."/>
            <person name="Gibbs R."/>
        </authorList>
    </citation>
    <scope>NUCLEOTIDE SEQUENCE</scope>
    <source>
        <strain evidence="6">Sampled in the wild</strain>
    </source>
</reference>
<dbReference type="PROSITE" id="PS50089">
    <property type="entry name" value="ZF_RING_2"/>
    <property type="match status" value="1"/>
</dbReference>
<evidence type="ECO:0000259" key="5">
    <source>
        <dbReference type="PROSITE" id="PS50089"/>
    </source>
</evidence>
<evidence type="ECO:0000313" key="6">
    <source>
        <dbReference type="EMBL" id="KAG8222505.1"/>
    </source>
</evidence>
<keyword evidence="4" id="KW-0472">Membrane</keyword>
<evidence type="ECO:0000313" key="7">
    <source>
        <dbReference type="Proteomes" id="UP000792457"/>
    </source>
</evidence>
<keyword evidence="1 3" id="KW-0479">Metal-binding</keyword>
<organism evidence="6 7">
    <name type="scientific">Ladona fulva</name>
    <name type="common">Scarce chaser dragonfly</name>
    <name type="synonym">Libellula fulva</name>
    <dbReference type="NCBI Taxonomy" id="123851"/>
    <lineage>
        <taxon>Eukaryota</taxon>
        <taxon>Metazoa</taxon>
        <taxon>Ecdysozoa</taxon>
        <taxon>Arthropoda</taxon>
        <taxon>Hexapoda</taxon>
        <taxon>Insecta</taxon>
        <taxon>Pterygota</taxon>
        <taxon>Palaeoptera</taxon>
        <taxon>Odonata</taxon>
        <taxon>Epiprocta</taxon>
        <taxon>Anisoptera</taxon>
        <taxon>Libelluloidea</taxon>
        <taxon>Libellulidae</taxon>
        <taxon>Ladona</taxon>
    </lineage>
</organism>
<dbReference type="SMART" id="SM00184">
    <property type="entry name" value="RING"/>
    <property type="match status" value="1"/>
</dbReference>
<sequence length="324" mass="36546">MVELKYSVTSLSDLGVLGRVWVLLRLFHQSYMRLDAIHTTTNQVTFFMLAEKILCPDQRLVCLYMLLFYTVMAYLQRSLKLHQWTRIPSSHTRGDFLRLTTAFVAIRLGKAVVVSLVLVMLRINFRHLEPTSLYVAVTGLHFILTQCCGTFESDWGDEGGGVQPSWRLKSLIAIFLHKICPNEQMEGLEERWAAVVIRCAPLVMSAALIIVGILCGSWRMVIGKHVAGQIPMLILAAYINLIADGLRAKKETWLPLARDMDLLSRFPVVNIKPQSGESLPTCAICLDDIIGKARVTPCQHTFHGRCLRPCVQRFGECPLCKHPL</sequence>
<feature type="domain" description="RING-type" evidence="5">
    <location>
        <begin position="282"/>
        <end position="321"/>
    </location>
</feature>
<keyword evidence="4" id="KW-1133">Transmembrane helix</keyword>